<organism evidence="8 9">
    <name type="scientific">Chryseolinea serpens</name>
    <dbReference type="NCBI Taxonomy" id="947013"/>
    <lineage>
        <taxon>Bacteria</taxon>
        <taxon>Pseudomonadati</taxon>
        <taxon>Bacteroidota</taxon>
        <taxon>Cytophagia</taxon>
        <taxon>Cytophagales</taxon>
        <taxon>Fulvivirgaceae</taxon>
        <taxon>Chryseolinea</taxon>
    </lineage>
</organism>
<dbReference type="AlphaFoldDB" id="A0A1M5WIK4"/>
<dbReference type="Gene3D" id="3.90.226.10">
    <property type="entry name" value="2-enoyl-CoA Hydratase, Chain A, domain 1"/>
    <property type="match status" value="1"/>
</dbReference>
<dbReference type="InterPro" id="IPR023562">
    <property type="entry name" value="ClpP/TepA"/>
</dbReference>
<comment type="subunit">
    <text evidence="6">Fourteen ClpP subunits assemble into 2 heptameric rings which stack back to back to give a disk-like structure with a central cavity, resembling the structure of eukaryotic proteasomes.</text>
</comment>
<dbReference type="RefSeq" id="WP_073141542.1">
    <property type="nucleotide sequence ID" value="NZ_FQWQ01000005.1"/>
</dbReference>
<evidence type="ECO:0000256" key="4">
    <source>
        <dbReference type="ARBA" id="ARBA00022801"/>
    </source>
</evidence>
<dbReference type="STRING" id="947013.SAMN04488109_5724"/>
<keyword evidence="5 6" id="KW-0720">Serine protease</keyword>
<keyword evidence="2 6" id="KW-0963">Cytoplasm</keyword>
<reference evidence="8 9" key="1">
    <citation type="submission" date="2016-11" db="EMBL/GenBank/DDBJ databases">
        <authorList>
            <person name="Jaros S."/>
            <person name="Januszkiewicz K."/>
            <person name="Wedrychowicz H."/>
        </authorList>
    </citation>
    <scope>NUCLEOTIDE SEQUENCE [LARGE SCALE GENOMIC DNA]</scope>
    <source>
        <strain evidence="8 9">DSM 24574</strain>
    </source>
</reference>
<proteinExistence type="inferred from homology"/>
<keyword evidence="4 6" id="KW-0378">Hydrolase</keyword>
<name>A0A1M5WIK4_9BACT</name>
<dbReference type="Pfam" id="PF00574">
    <property type="entry name" value="CLP_protease"/>
    <property type="match status" value="1"/>
</dbReference>
<evidence type="ECO:0000313" key="8">
    <source>
        <dbReference type="EMBL" id="SHH87228.1"/>
    </source>
</evidence>
<gene>
    <name evidence="6" type="primary">clpP</name>
    <name evidence="8" type="ORF">SAMN04488109_5724</name>
</gene>
<protein>
    <recommendedName>
        <fullName evidence="6 7">ATP-dependent Clp protease proteolytic subunit</fullName>
        <ecNumber evidence="6">3.4.21.92</ecNumber>
    </recommendedName>
    <alternativeName>
        <fullName evidence="6">Endopeptidase Clp</fullName>
    </alternativeName>
</protein>
<dbReference type="GO" id="GO:0004252">
    <property type="term" value="F:serine-type endopeptidase activity"/>
    <property type="evidence" value="ECO:0007669"/>
    <property type="project" value="UniProtKB-UniRule"/>
</dbReference>
<sequence>MNMIPMVIDNSGRGERVYDIYSLLLKERIVFLGTGINDAVANVIVAQLLYLNSIDQKSQISLYINSPGGSVYAGLAIYDAMQMIQAPVSTVAVGVSASMGTALLASGAKGKRLALPHATIHMHPTGGGAQGYTEDVRIATREQERLQTQLFHLMGKHSGHTWKEIEEYFLRDKFLNAPEAKAFGLIDEVLGDTSDVVLLQNAEFEVKLFQPSALPNGVGNLLDHKN</sequence>
<comment type="subcellular location">
    <subcellularLocation>
        <location evidence="6">Cytoplasm</location>
    </subcellularLocation>
</comment>
<dbReference type="HAMAP" id="MF_00444">
    <property type="entry name" value="ClpP"/>
    <property type="match status" value="1"/>
</dbReference>
<dbReference type="EMBL" id="FQWQ01000005">
    <property type="protein sequence ID" value="SHH87228.1"/>
    <property type="molecule type" value="Genomic_DNA"/>
</dbReference>
<evidence type="ECO:0000256" key="1">
    <source>
        <dbReference type="ARBA" id="ARBA00007039"/>
    </source>
</evidence>
<dbReference type="Proteomes" id="UP000184212">
    <property type="component" value="Unassembled WGS sequence"/>
</dbReference>
<dbReference type="GO" id="GO:0051117">
    <property type="term" value="F:ATPase binding"/>
    <property type="evidence" value="ECO:0007669"/>
    <property type="project" value="TreeGrafter"/>
</dbReference>
<evidence type="ECO:0000256" key="5">
    <source>
        <dbReference type="ARBA" id="ARBA00022825"/>
    </source>
</evidence>
<dbReference type="GO" id="GO:0009368">
    <property type="term" value="C:endopeptidase Clp complex"/>
    <property type="evidence" value="ECO:0007669"/>
    <property type="project" value="TreeGrafter"/>
</dbReference>
<evidence type="ECO:0000256" key="2">
    <source>
        <dbReference type="ARBA" id="ARBA00022490"/>
    </source>
</evidence>
<accession>A0A1M5WIK4</accession>
<dbReference type="EC" id="3.4.21.92" evidence="6"/>
<dbReference type="InterPro" id="IPR001907">
    <property type="entry name" value="ClpP"/>
</dbReference>
<keyword evidence="9" id="KW-1185">Reference proteome</keyword>
<dbReference type="PANTHER" id="PTHR10381:SF70">
    <property type="entry name" value="ATP-DEPENDENT CLP PROTEASE PROTEOLYTIC SUBUNIT"/>
    <property type="match status" value="1"/>
</dbReference>
<dbReference type="SUPFAM" id="SSF52096">
    <property type="entry name" value="ClpP/crotonase"/>
    <property type="match status" value="1"/>
</dbReference>
<dbReference type="GO" id="GO:0004176">
    <property type="term" value="F:ATP-dependent peptidase activity"/>
    <property type="evidence" value="ECO:0007669"/>
    <property type="project" value="InterPro"/>
</dbReference>
<comment type="catalytic activity">
    <reaction evidence="6">
        <text>Hydrolysis of proteins to small peptides in the presence of ATP and magnesium. alpha-casein is the usual test substrate. In the absence of ATP, only oligopeptides shorter than five residues are hydrolyzed (such as succinyl-Leu-Tyr-|-NHMec, and Leu-Tyr-Leu-|-Tyr-Trp, in which cleavage of the -Tyr-|-Leu- and -Tyr-|-Trp bonds also occurs).</text>
        <dbReference type="EC" id="3.4.21.92"/>
    </reaction>
</comment>
<dbReference type="InterPro" id="IPR029045">
    <property type="entry name" value="ClpP/crotonase-like_dom_sf"/>
</dbReference>
<evidence type="ECO:0000256" key="6">
    <source>
        <dbReference type="HAMAP-Rule" id="MF_00444"/>
    </source>
</evidence>
<evidence type="ECO:0000256" key="3">
    <source>
        <dbReference type="ARBA" id="ARBA00022670"/>
    </source>
</evidence>
<comment type="function">
    <text evidence="6">Cleaves peptides in various proteins in a process that requires ATP hydrolysis. Has a chymotrypsin-like activity. Plays a major role in the degradation of misfolded proteins.</text>
</comment>
<feature type="active site" evidence="6">
    <location>
        <position position="123"/>
    </location>
</feature>
<feature type="active site" description="Nucleophile" evidence="6">
    <location>
        <position position="98"/>
    </location>
</feature>
<dbReference type="PANTHER" id="PTHR10381">
    <property type="entry name" value="ATP-DEPENDENT CLP PROTEASE PROTEOLYTIC SUBUNIT"/>
    <property type="match status" value="1"/>
</dbReference>
<dbReference type="GO" id="GO:0006515">
    <property type="term" value="P:protein quality control for misfolded or incompletely synthesized proteins"/>
    <property type="evidence" value="ECO:0007669"/>
    <property type="project" value="TreeGrafter"/>
</dbReference>
<dbReference type="PRINTS" id="PR00127">
    <property type="entry name" value="CLPPROTEASEP"/>
</dbReference>
<comment type="similarity">
    <text evidence="1 6 7">Belongs to the peptidase S14 family.</text>
</comment>
<keyword evidence="3 6" id="KW-0645">Protease</keyword>
<dbReference type="GO" id="GO:0005737">
    <property type="term" value="C:cytoplasm"/>
    <property type="evidence" value="ECO:0007669"/>
    <property type="project" value="UniProtKB-SubCell"/>
</dbReference>
<dbReference type="CDD" id="cd07017">
    <property type="entry name" value="S14_ClpP_2"/>
    <property type="match status" value="1"/>
</dbReference>
<evidence type="ECO:0000313" key="9">
    <source>
        <dbReference type="Proteomes" id="UP000184212"/>
    </source>
</evidence>
<evidence type="ECO:0000256" key="7">
    <source>
        <dbReference type="RuleBase" id="RU003567"/>
    </source>
</evidence>